<dbReference type="eggNOG" id="COG2303">
    <property type="taxonomic scope" value="Bacteria"/>
</dbReference>
<dbReference type="Pfam" id="PF05199">
    <property type="entry name" value="GMC_oxred_C"/>
    <property type="match status" value="1"/>
</dbReference>
<reference evidence="8 9" key="1">
    <citation type="submission" date="2011-11" db="EMBL/GenBank/DDBJ databases">
        <title>Whole genome shotgun sequence of Gordonia amarae NBRC 15530.</title>
        <authorList>
            <person name="Takarada H."/>
            <person name="Hosoyama A."/>
            <person name="Tsuchikane K."/>
            <person name="Katsumata H."/>
            <person name="Yamazaki S."/>
            <person name="Fujita N."/>
        </authorList>
    </citation>
    <scope>NUCLEOTIDE SEQUENCE [LARGE SCALE GENOMIC DNA]</scope>
    <source>
        <strain evidence="8 9">NBRC 15530</strain>
    </source>
</reference>
<evidence type="ECO:0000256" key="3">
    <source>
        <dbReference type="ARBA" id="ARBA00022630"/>
    </source>
</evidence>
<evidence type="ECO:0000256" key="2">
    <source>
        <dbReference type="ARBA" id="ARBA00010790"/>
    </source>
</evidence>
<dbReference type="EMBL" id="BAED01000080">
    <property type="protein sequence ID" value="GAB08099.1"/>
    <property type="molecule type" value="Genomic_DNA"/>
</dbReference>
<dbReference type="RefSeq" id="WP_005193574.1">
    <property type="nucleotide sequence ID" value="NZ_BAED01000080.1"/>
</dbReference>
<dbReference type="GO" id="GO:0050660">
    <property type="term" value="F:flavin adenine dinucleotide binding"/>
    <property type="evidence" value="ECO:0007669"/>
    <property type="project" value="InterPro"/>
</dbReference>
<dbReference type="InterPro" id="IPR012132">
    <property type="entry name" value="GMC_OxRdtase"/>
</dbReference>
<proteinExistence type="inferred from homology"/>
<comment type="caution">
    <text evidence="8">The sequence shown here is derived from an EMBL/GenBank/DDBJ whole genome shotgun (WGS) entry which is preliminary data.</text>
</comment>
<keyword evidence="3" id="KW-0285">Flavoprotein</keyword>
<organism evidence="8 9">
    <name type="scientific">Gordonia amarae NBRC 15530</name>
    <dbReference type="NCBI Taxonomy" id="1075090"/>
    <lineage>
        <taxon>Bacteria</taxon>
        <taxon>Bacillati</taxon>
        <taxon>Actinomycetota</taxon>
        <taxon>Actinomycetes</taxon>
        <taxon>Mycobacteriales</taxon>
        <taxon>Gordoniaceae</taxon>
        <taxon>Gordonia</taxon>
    </lineage>
</organism>
<name>G7GWX4_9ACTN</name>
<dbReference type="InterPro" id="IPR000172">
    <property type="entry name" value="GMC_OxRdtase_N"/>
</dbReference>
<evidence type="ECO:0000256" key="1">
    <source>
        <dbReference type="ARBA" id="ARBA00001974"/>
    </source>
</evidence>
<dbReference type="GO" id="GO:0016614">
    <property type="term" value="F:oxidoreductase activity, acting on CH-OH group of donors"/>
    <property type="evidence" value="ECO:0007669"/>
    <property type="project" value="InterPro"/>
</dbReference>
<evidence type="ECO:0000256" key="5">
    <source>
        <dbReference type="PIRSR" id="PIRSR000137-2"/>
    </source>
</evidence>
<dbReference type="NCBIfam" id="TIGR04542">
    <property type="entry name" value="GMC_mycofac_2"/>
    <property type="match status" value="1"/>
</dbReference>
<feature type="domain" description="Glucose-methanol-choline oxidoreductase C-terminal" evidence="7">
    <location>
        <begin position="369"/>
        <end position="421"/>
    </location>
</feature>
<sequence>MAHDVVIVGAGSAGCVLAERLSRDPGRSVLLLEAGPGLPGAEVIDLFHLPVGADAERMGRTVSYPVSPAELSVVRGHGIGGSAAVNGAYFLRWHREDFGDWEHSIGDIEAAYTEVEAAMSVSPFGDDELPDAAHAFEAWWGTHLPTRRLDDRWPVTGVNRVHSNSIRDAAGGRRVTTAEAFLRPALGRPNLTVRTAARVSALDMAGTRVTGVHCGAEVIGAGEVVLCAGTLGTAALLFASGLVTGPLRVVEHREMLVHYRLSGPTRPAPLLPSVVHTGYGVEIRCYGGDFADYIDGVPPTGPAVGVAAMVPGTPGELTWDGRRLAVDLGTATQLPDRLRPELEQVRDMLASETFRGIVEPGSVRLDPVVRTSQHACGSLPMGDRTDASGNLDGVRGLRIIDGSVLPPGGRSGPHATTVMVAALLS</sequence>
<feature type="binding site" evidence="5">
    <location>
        <position position="199"/>
    </location>
    <ligand>
        <name>FAD</name>
        <dbReference type="ChEBI" id="CHEBI:57692"/>
    </ligand>
</feature>
<keyword evidence="4 5" id="KW-0274">FAD</keyword>
<dbReference type="InterPro" id="IPR030900">
    <property type="entry name" value="GMC_mycofac_OxRdtase"/>
</dbReference>
<keyword evidence="9" id="KW-1185">Reference proteome</keyword>
<evidence type="ECO:0000259" key="6">
    <source>
        <dbReference type="Pfam" id="PF00732"/>
    </source>
</evidence>
<evidence type="ECO:0000313" key="8">
    <source>
        <dbReference type="EMBL" id="GAB08099.1"/>
    </source>
</evidence>
<dbReference type="PIRSF" id="PIRSF000137">
    <property type="entry name" value="Alcohol_oxidase"/>
    <property type="match status" value="1"/>
</dbReference>
<evidence type="ECO:0000313" key="9">
    <source>
        <dbReference type="Proteomes" id="UP000006023"/>
    </source>
</evidence>
<dbReference type="InterPro" id="IPR036188">
    <property type="entry name" value="FAD/NAD-bd_sf"/>
</dbReference>
<comment type="similarity">
    <text evidence="2">Belongs to the GMC oxidoreductase family.</text>
</comment>
<dbReference type="Gene3D" id="3.50.50.60">
    <property type="entry name" value="FAD/NAD(P)-binding domain"/>
    <property type="match status" value="2"/>
</dbReference>
<dbReference type="PANTHER" id="PTHR11552:SF147">
    <property type="entry name" value="CHOLINE DEHYDROGENASE, MITOCHONDRIAL"/>
    <property type="match status" value="1"/>
</dbReference>
<dbReference type="AlphaFoldDB" id="G7GWX4"/>
<evidence type="ECO:0000256" key="4">
    <source>
        <dbReference type="ARBA" id="ARBA00022827"/>
    </source>
</evidence>
<gene>
    <name evidence="8" type="ORF">GOAMR_80_00420</name>
</gene>
<dbReference type="Pfam" id="PF00732">
    <property type="entry name" value="GMC_oxred_N"/>
    <property type="match status" value="1"/>
</dbReference>
<dbReference type="InterPro" id="IPR007867">
    <property type="entry name" value="GMC_OxRtase_C"/>
</dbReference>
<dbReference type="Proteomes" id="UP000006023">
    <property type="component" value="Unassembled WGS sequence"/>
</dbReference>
<evidence type="ECO:0000259" key="7">
    <source>
        <dbReference type="Pfam" id="PF05199"/>
    </source>
</evidence>
<protein>
    <submittedName>
        <fullName evidence="8">Putative dehydrogenase</fullName>
    </submittedName>
</protein>
<dbReference type="STRING" id="1075090.GOAMR_80_00420"/>
<comment type="cofactor">
    <cofactor evidence="1 5">
        <name>FAD</name>
        <dbReference type="ChEBI" id="CHEBI:57692"/>
    </cofactor>
</comment>
<accession>G7GWX4</accession>
<dbReference type="PANTHER" id="PTHR11552">
    <property type="entry name" value="GLUCOSE-METHANOL-CHOLINE GMC OXIDOREDUCTASE"/>
    <property type="match status" value="1"/>
</dbReference>
<dbReference type="SUPFAM" id="SSF51905">
    <property type="entry name" value="FAD/NAD(P)-binding domain"/>
    <property type="match status" value="1"/>
</dbReference>
<feature type="domain" description="Glucose-methanol-choline oxidoreductase N-terminal" evidence="6">
    <location>
        <begin position="4"/>
        <end position="242"/>
    </location>
</feature>